<feature type="signal peptide" evidence="1">
    <location>
        <begin position="1"/>
        <end position="19"/>
    </location>
</feature>
<sequence>MKIFRIIFLISLMSALTSACVSNDYHKLSEREQAPDSAELPSPPEIQHALFKEEVINTDDIFVLTPSQRTRFLSYFNAHQNQSVRPHVRVANYIQEFSTGFNFQGDTLTAKEAFEQRTGNCLSLAILSTAFVKEAGLRFQYNRINSAPTYQEYENVQLVSTHVNLTIIDVQQTSGDIWLSNAITIDYFRTKDSYISKVVSPEELMVMYWNNLASEAIISGKLDIAFAYALQANAIDPLYPETLNLLAILYNRKGHAEYAYTVYDFMDKNNLVSFSAIDNFATMLVNSGDTKRAALLRSKIQHIIDDNPYTWLSRGIAQFEIGEYKLAESYLLKSSSYGPYLHEPLYNLAKIYVKQNRFRAARNALEKAKELAYVADDERRYQAKIYSLNE</sequence>
<dbReference type="KEGG" id="gni:GNIT_2371"/>
<evidence type="ECO:0000313" key="2">
    <source>
        <dbReference type="EMBL" id="AEP30468.1"/>
    </source>
</evidence>
<dbReference type="STRING" id="1085623.GNIT_2371"/>
<name>G4QLX8_GLANF</name>
<dbReference type="HOGENOM" id="CLU_056368_2_0_6"/>
<dbReference type="RefSeq" id="WP_014109341.1">
    <property type="nucleotide sequence ID" value="NC_016041.1"/>
</dbReference>
<keyword evidence="1" id="KW-0732">Signal</keyword>
<dbReference type="eggNOG" id="COG0457">
    <property type="taxonomic scope" value="Bacteria"/>
</dbReference>
<dbReference type="SMART" id="SM00028">
    <property type="entry name" value="TPR"/>
    <property type="match status" value="3"/>
</dbReference>
<dbReference type="AlphaFoldDB" id="G4QLX8"/>
<dbReference type="InterPro" id="IPR019734">
    <property type="entry name" value="TPR_rpt"/>
</dbReference>
<gene>
    <name evidence="2" type="ordered locus">GNIT_2371</name>
</gene>
<dbReference type="SUPFAM" id="SSF48452">
    <property type="entry name" value="TPR-like"/>
    <property type="match status" value="1"/>
</dbReference>
<organism evidence="2 3">
    <name type="scientific">Glaciecola nitratireducens (strain JCM 12485 / KCTC 12276 / FR1064)</name>
    <dbReference type="NCBI Taxonomy" id="1085623"/>
    <lineage>
        <taxon>Bacteria</taxon>
        <taxon>Pseudomonadati</taxon>
        <taxon>Pseudomonadota</taxon>
        <taxon>Gammaproteobacteria</taxon>
        <taxon>Alteromonadales</taxon>
        <taxon>Alteromonadaceae</taxon>
        <taxon>Brumicola</taxon>
    </lineage>
</organism>
<dbReference type="Proteomes" id="UP000009282">
    <property type="component" value="Chromosome"/>
</dbReference>
<evidence type="ECO:0000313" key="3">
    <source>
        <dbReference type="Proteomes" id="UP000009282"/>
    </source>
</evidence>
<accession>G4QLX8</accession>
<dbReference type="InterPro" id="IPR011990">
    <property type="entry name" value="TPR-like_helical_dom_sf"/>
</dbReference>
<feature type="chain" id="PRO_5003467404" evidence="1">
    <location>
        <begin position="20"/>
        <end position="390"/>
    </location>
</feature>
<evidence type="ECO:0000256" key="1">
    <source>
        <dbReference type="SAM" id="SignalP"/>
    </source>
</evidence>
<dbReference type="PROSITE" id="PS51257">
    <property type="entry name" value="PROKAR_LIPOPROTEIN"/>
    <property type="match status" value="1"/>
</dbReference>
<keyword evidence="3" id="KW-1185">Reference proteome</keyword>
<dbReference type="OrthoDB" id="6254323at2"/>
<proteinExistence type="predicted"/>
<protein>
    <submittedName>
        <fullName evidence="2">Uncharacterized protein</fullName>
    </submittedName>
</protein>
<dbReference type="Gene3D" id="1.25.40.10">
    <property type="entry name" value="Tetratricopeptide repeat domain"/>
    <property type="match status" value="2"/>
</dbReference>
<dbReference type="Pfam" id="PF13181">
    <property type="entry name" value="TPR_8"/>
    <property type="match status" value="1"/>
</dbReference>
<reference evidence="2 3" key="1">
    <citation type="journal article" date="2011" name="J. Bacteriol.">
        <title>Complete genome sequence of seawater bacterium Glaciecola nitratireducens FR1064T.</title>
        <authorList>
            <person name="Bian F."/>
            <person name="Qin Q.L."/>
            <person name="Xie B.B."/>
            <person name="Shu Y.L."/>
            <person name="Zhang X.Y."/>
            <person name="Yu Y."/>
            <person name="Chen B."/>
            <person name="Chen X.L."/>
            <person name="Zhou B.C."/>
            <person name="Zhang Y.Z."/>
        </authorList>
    </citation>
    <scope>NUCLEOTIDE SEQUENCE [LARGE SCALE GENOMIC DNA]</scope>
    <source>
        <strain evidence="3">JCM 12485 / KCTC 12276 / FR1064</strain>
    </source>
</reference>
<dbReference type="EMBL" id="CP003060">
    <property type="protein sequence ID" value="AEP30468.1"/>
    <property type="molecule type" value="Genomic_DNA"/>
</dbReference>